<name>A0A9P8TN44_WICPI</name>
<comment type="caution">
    <text evidence="1">The sequence shown here is derived from an EMBL/GenBank/DDBJ whole genome shotgun (WGS) entry which is preliminary data.</text>
</comment>
<dbReference type="InterPro" id="IPR036249">
    <property type="entry name" value="Thioredoxin-like_sf"/>
</dbReference>
<proteinExistence type="predicted"/>
<evidence type="ECO:0000313" key="1">
    <source>
        <dbReference type="EMBL" id="KAH3684799.1"/>
    </source>
</evidence>
<dbReference type="OrthoDB" id="19690at2759"/>
<dbReference type="Proteomes" id="UP000774326">
    <property type="component" value="Unassembled WGS sequence"/>
</dbReference>
<accession>A0A9P8TN44</accession>
<protein>
    <recommendedName>
        <fullName evidence="3">Thioredoxin domain-containing protein</fullName>
    </recommendedName>
</protein>
<gene>
    <name evidence="1" type="ORF">WICPIJ_004228</name>
</gene>
<dbReference type="SUPFAM" id="SSF52833">
    <property type="entry name" value="Thioredoxin-like"/>
    <property type="match status" value="1"/>
</dbReference>
<dbReference type="EMBL" id="JAEUBG010002320">
    <property type="protein sequence ID" value="KAH3684799.1"/>
    <property type="molecule type" value="Genomic_DNA"/>
</dbReference>
<organism evidence="1 2">
    <name type="scientific">Wickerhamomyces pijperi</name>
    <name type="common">Yeast</name>
    <name type="synonym">Pichia pijperi</name>
    <dbReference type="NCBI Taxonomy" id="599730"/>
    <lineage>
        <taxon>Eukaryota</taxon>
        <taxon>Fungi</taxon>
        <taxon>Dikarya</taxon>
        <taxon>Ascomycota</taxon>
        <taxon>Saccharomycotina</taxon>
        <taxon>Saccharomycetes</taxon>
        <taxon>Phaffomycetales</taxon>
        <taxon>Wickerhamomycetaceae</taxon>
        <taxon>Wickerhamomyces</taxon>
    </lineage>
</organism>
<evidence type="ECO:0000313" key="2">
    <source>
        <dbReference type="Proteomes" id="UP000774326"/>
    </source>
</evidence>
<keyword evidence="2" id="KW-1185">Reference proteome</keyword>
<evidence type="ECO:0008006" key="3">
    <source>
        <dbReference type="Google" id="ProtNLM"/>
    </source>
</evidence>
<reference evidence="1" key="1">
    <citation type="journal article" date="2021" name="Open Biol.">
        <title>Shared evolutionary footprints suggest mitochondrial oxidative damage underlies multiple complex I losses in fungi.</title>
        <authorList>
            <person name="Schikora-Tamarit M.A."/>
            <person name="Marcet-Houben M."/>
            <person name="Nosek J."/>
            <person name="Gabaldon T."/>
        </authorList>
    </citation>
    <scope>NUCLEOTIDE SEQUENCE</scope>
    <source>
        <strain evidence="1">CBS2887</strain>
    </source>
</reference>
<reference evidence="1" key="2">
    <citation type="submission" date="2021-01" db="EMBL/GenBank/DDBJ databases">
        <authorList>
            <person name="Schikora-Tamarit M.A."/>
        </authorList>
    </citation>
    <scope>NUCLEOTIDE SEQUENCE</scope>
    <source>
        <strain evidence="1">CBS2887</strain>
    </source>
</reference>
<sequence>MVILTRPQLAIGSTIILGTLFSTRQFWWRSQAPVLYPPQDVTKQGNRFFLPVRNESELSDLLLIKRPLLMNFTVRGDPYCNKVTGALQRIITFEMEETKKKINVVDVEVDDPGTKELLLRFGVKNIPTVVCARKTLPVDWYVDEKLLKDPKAEVDWEKLKAFIEKNADDE</sequence>
<dbReference type="Gene3D" id="3.40.30.10">
    <property type="entry name" value="Glutaredoxin"/>
    <property type="match status" value="1"/>
</dbReference>
<dbReference type="AlphaFoldDB" id="A0A9P8TN44"/>